<organism evidence="10 11">
    <name type="scientific">Pseudonocardia eucalypti</name>
    <dbReference type="NCBI Taxonomy" id="648755"/>
    <lineage>
        <taxon>Bacteria</taxon>
        <taxon>Bacillati</taxon>
        <taxon>Actinomycetota</taxon>
        <taxon>Actinomycetes</taxon>
        <taxon>Pseudonocardiales</taxon>
        <taxon>Pseudonocardiaceae</taxon>
        <taxon>Pseudonocardia</taxon>
    </lineage>
</organism>
<evidence type="ECO:0000256" key="3">
    <source>
        <dbReference type="ARBA" id="ARBA00022808"/>
    </source>
</evidence>
<evidence type="ECO:0000256" key="8">
    <source>
        <dbReference type="RuleBase" id="RU004479"/>
    </source>
</evidence>
<evidence type="ECO:0000313" key="11">
    <source>
        <dbReference type="Proteomes" id="UP001428817"/>
    </source>
</evidence>
<evidence type="ECO:0000256" key="7">
    <source>
        <dbReference type="RuleBase" id="RU003954"/>
    </source>
</evidence>
<evidence type="ECO:0000256" key="6">
    <source>
        <dbReference type="NCBIfam" id="TIGR01225"/>
    </source>
</evidence>
<dbReference type="NCBIfam" id="TIGR01225">
    <property type="entry name" value="hutH"/>
    <property type="match status" value="1"/>
</dbReference>
<dbReference type="CDD" id="cd00332">
    <property type="entry name" value="PAL-HAL"/>
    <property type="match status" value="1"/>
</dbReference>
<dbReference type="EC" id="4.3.1.3" evidence="2 6"/>
<evidence type="ECO:0000256" key="2">
    <source>
        <dbReference type="ARBA" id="ARBA00012994"/>
    </source>
</evidence>
<dbReference type="Pfam" id="PF00221">
    <property type="entry name" value="Lyase_aromatic"/>
    <property type="match status" value="1"/>
</dbReference>
<dbReference type="SUPFAM" id="SSF48557">
    <property type="entry name" value="L-aspartase-like"/>
    <property type="match status" value="1"/>
</dbReference>
<evidence type="ECO:0000256" key="4">
    <source>
        <dbReference type="ARBA" id="ARBA00023239"/>
    </source>
</evidence>
<dbReference type="InterPro" id="IPR001106">
    <property type="entry name" value="Aromatic_Lyase"/>
</dbReference>
<dbReference type="PANTHER" id="PTHR10362">
    <property type="entry name" value="HISTIDINE AMMONIA-LYASE"/>
    <property type="match status" value="1"/>
</dbReference>
<proteinExistence type="inferred from homology"/>
<evidence type="ECO:0000256" key="1">
    <source>
        <dbReference type="ARBA" id="ARBA00005113"/>
    </source>
</evidence>
<comment type="catalytic activity">
    <reaction evidence="5 8">
        <text>L-histidine = trans-urocanate + NH4(+)</text>
        <dbReference type="Rhea" id="RHEA:21232"/>
        <dbReference type="ChEBI" id="CHEBI:17771"/>
        <dbReference type="ChEBI" id="CHEBI:28938"/>
        <dbReference type="ChEBI" id="CHEBI:57595"/>
        <dbReference type="EC" id="4.3.1.3"/>
    </reaction>
</comment>
<dbReference type="NCBIfam" id="NF006871">
    <property type="entry name" value="PRK09367.1"/>
    <property type="match status" value="1"/>
</dbReference>
<keyword evidence="3 8" id="KW-0369">Histidine metabolism</keyword>
<protein>
    <recommendedName>
        <fullName evidence="2 6">Histidine ammonia-lyase</fullName>
        <ecNumber evidence="2 6">4.3.1.3</ecNumber>
    </recommendedName>
</protein>
<reference evidence="11" key="1">
    <citation type="journal article" date="2019" name="Int. J. Syst. Evol. Microbiol.">
        <title>The Global Catalogue of Microorganisms (GCM) 10K type strain sequencing project: providing services to taxonomists for standard genome sequencing and annotation.</title>
        <authorList>
            <consortium name="The Broad Institute Genomics Platform"/>
            <consortium name="The Broad Institute Genome Sequencing Center for Infectious Disease"/>
            <person name="Wu L."/>
            <person name="Ma J."/>
        </authorList>
    </citation>
    <scope>NUCLEOTIDE SEQUENCE [LARGE SCALE GENOMIC DNA]</scope>
    <source>
        <strain evidence="11">JCM 18303</strain>
    </source>
</reference>
<comment type="pathway">
    <text evidence="1 8">Amino-acid degradation; L-histidine degradation into L-glutamate; N-formimidoyl-L-glutamate from L-histidine: step 1/3.</text>
</comment>
<name>A0ABP9PX79_9PSEU</name>
<keyword evidence="11" id="KW-1185">Reference proteome</keyword>
<comment type="subcellular location">
    <subcellularLocation>
        <location evidence="9">Cytoplasm</location>
    </subcellularLocation>
</comment>
<dbReference type="Gene3D" id="1.20.200.10">
    <property type="entry name" value="Fumarase/aspartase (Central domain)"/>
    <property type="match status" value="1"/>
</dbReference>
<evidence type="ECO:0000256" key="9">
    <source>
        <dbReference type="RuleBase" id="RU004480"/>
    </source>
</evidence>
<dbReference type="Proteomes" id="UP001428817">
    <property type="component" value="Unassembled WGS sequence"/>
</dbReference>
<dbReference type="Gene3D" id="1.10.275.10">
    <property type="entry name" value="Fumarase/aspartase (N-terminal domain)"/>
    <property type="match status" value="1"/>
</dbReference>
<comment type="similarity">
    <text evidence="7">Belongs to the PAL/histidase family.</text>
</comment>
<sequence>MTAVLRVLCDGGMTVRVLVEPDPITPDQLVAVARHGVGVGLSDDALRAIAASRKVIEDLASDPRAHYGISTGFGALATKHIPREKRAALQRSLIRSHAAGSGAEVETEVVRAMMLLRLSTMATGRTGVRPATAAAYAALLDAGLTPVVHEYGSLGCSGDLAPLAHVALVVTGEGEVRDREGRLRPAAEALPAHGIAPLELAEKEGLALINGTDGMLGMLVLALADLDRLLRTADVAAAMSVEALLGTDAVFAEDLQALRPHPGQAASAANLRLLLADSGVMASHREPNRCTRVQDAYSLRCSPQVHGAARDTVAHAKAVAARELASAIDNPVVTPDGRVVSNGNFHGAPVGYVLDFLAIAVADVAGISERRLDRLCDPARNHGLPPFLADDPGVDSGQMIAQYTAAGVVSELKRLAVPASVDCIPSSAMQEDHVSMGWHAARKLRRALDGLTRVLAVEVLTAARALDLRAPLAAAPATGSVRDAVRAAGVAGPGPDRYLAPEIEAVVGLIRDGSLLPAGLG</sequence>
<dbReference type="InterPro" id="IPR005921">
    <property type="entry name" value="HutH"/>
</dbReference>
<dbReference type="InterPro" id="IPR022313">
    <property type="entry name" value="Phe/His_NH3-lyase_AS"/>
</dbReference>
<gene>
    <name evidence="10" type="primary">hutH_1</name>
    <name evidence="10" type="ORF">GCM10023321_24430</name>
</gene>
<keyword evidence="4 7" id="KW-0456">Lyase</keyword>
<dbReference type="PROSITE" id="PS00488">
    <property type="entry name" value="PAL_HISTIDASE"/>
    <property type="match status" value="1"/>
</dbReference>
<dbReference type="EMBL" id="BAABJP010000008">
    <property type="protein sequence ID" value="GAA5153721.1"/>
    <property type="molecule type" value="Genomic_DNA"/>
</dbReference>
<dbReference type="InterPro" id="IPR008948">
    <property type="entry name" value="L-Aspartase-like"/>
</dbReference>
<comment type="caution">
    <text evidence="10">The sequence shown here is derived from an EMBL/GenBank/DDBJ whole genome shotgun (WGS) entry which is preliminary data.</text>
</comment>
<accession>A0ABP9PX79</accession>
<dbReference type="InterPro" id="IPR024083">
    <property type="entry name" value="Fumarase/histidase_N"/>
</dbReference>
<evidence type="ECO:0000256" key="5">
    <source>
        <dbReference type="ARBA" id="ARBA00049269"/>
    </source>
</evidence>
<evidence type="ECO:0000313" key="10">
    <source>
        <dbReference type="EMBL" id="GAA5153721.1"/>
    </source>
</evidence>